<protein>
    <recommendedName>
        <fullName evidence="3">Carboxylic ester hydrolase</fullName>
        <ecNumber evidence="3">3.1.1.-</ecNumber>
    </recommendedName>
</protein>
<evidence type="ECO:0000256" key="3">
    <source>
        <dbReference type="RuleBase" id="RU361235"/>
    </source>
</evidence>
<sequence>MKFNQVLLFIIGGVLGSRTHSTSWKIGQPVNTTSGLIIGGAASNGSRVSGYFGIPYAKPPVGDLRFAPPEKFEGSGTINATSFGADCPISSSFGMGLVEPNYINSNITLVGMALVPILEQAGDTFSEDCLTLNVWTKPQVGEEKKAVMIWIVGGGWTTGATNNVYGDDGEHIVDQEDVIVVSMNYRLNIFGFPGIPDQPTNLAVLDQRLAIEWVRDNIEAFGGDPSRITLFGQSAGAEAIDFYSYAWTADPIVSGMIMQSGTTSLGGAFPRELAAVHWYNVTSTLGCGDSTSNTTLVLECMRRQPTEAIQKAIPLRNVAGGSAAFWPTVDETVVFSNYPTLAAEGKFIKVPLLIGNTDNEAGFFKAIGTVFGLYEPEEFWNNYNLDQFVCPSAARANASSAANLPTWRYRYFGSFPDLQIQTNPDSGAYHASELPLLFDSLPPSGVPGIPPSTNVEILWGNYMRSAWAEFARDCNGGLEKLGWPKWNPEKPTLIRLGYGNNTDPNQASPETYDICG</sequence>
<dbReference type="PROSITE" id="PS00122">
    <property type="entry name" value="CARBOXYLESTERASE_B_1"/>
    <property type="match status" value="1"/>
</dbReference>
<organism evidence="6 7">
    <name type="scientific">Hyaloscypha variabilis (strain UAMH 11265 / GT02V1 / F)</name>
    <name type="common">Meliniomyces variabilis</name>
    <dbReference type="NCBI Taxonomy" id="1149755"/>
    <lineage>
        <taxon>Eukaryota</taxon>
        <taxon>Fungi</taxon>
        <taxon>Dikarya</taxon>
        <taxon>Ascomycota</taxon>
        <taxon>Pezizomycotina</taxon>
        <taxon>Leotiomycetes</taxon>
        <taxon>Helotiales</taxon>
        <taxon>Hyaloscyphaceae</taxon>
        <taxon>Hyaloscypha</taxon>
        <taxon>Hyaloscypha variabilis</taxon>
    </lineage>
</organism>
<dbReference type="InterPro" id="IPR050309">
    <property type="entry name" value="Type-B_Carboxylest/Lipase"/>
</dbReference>
<evidence type="ECO:0000259" key="5">
    <source>
        <dbReference type="Pfam" id="PF00135"/>
    </source>
</evidence>
<dbReference type="InterPro" id="IPR029058">
    <property type="entry name" value="AB_hydrolase_fold"/>
</dbReference>
<dbReference type="InterPro" id="IPR002018">
    <property type="entry name" value="CarbesteraseB"/>
</dbReference>
<keyword evidence="2 3" id="KW-0378">Hydrolase</keyword>
<dbReference type="GO" id="GO:0016787">
    <property type="term" value="F:hydrolase activity"/>
    <property type="evidence" value="ECO:0007669"/>
    <property type="project" value="UniProtKB-KW"/>
</dbReference>
<evidence type="ECO:0000256" key="2">
    <source>
        <dbReference type="ARBA" id="ARBA00022801"/>
    </source>
</evidence>
<gene>
    <name evidence="6" type="ORF">L207DRAFT_480608</name>
</gene>
<accession>A0A2J6S7F0</accession>
<dbReference type="PANTHER" id="PTHR11559">
    <property type="entry name" value="CARBOXYLESTERASE"/>
    <property type="match status" value="1"/>
</dbReference>
<evidence type="ECO:0000313" key="7">
    <source>
        <dbReference type="Proteomes" id="UP000235786"/>
    </source>
</evidence>
<proteinExistence type="inferred from homology"/>
<feature type="region of interest" description="Disordered" evidence="4">
    <location>
        <begin position="497"/>
        <end position="516"/>
    </location>
</feature>
<feature type="domain" description="Carboxylesterase type B" evidence="5">
    <location>
        <begin position="30"/>
        <end position="367"/>
    </location>
</feature>
<dbReference type="OrthoDB" id="408631at2759"/>
<evidence type="ECO:0000256" key="4">
    <source>
        <dbReference type="SAM" id="MobiDB-lite"/>
    </source>
</evidence>
<dbReference type="SUPFAM" id="SSF53474">
    <property type="entry name" value="alpha/beta-Hydrolases"/>
    <property type="match status" value="1"/>
</dbReference>
<evidence type="ECO:0000313" key="6">
    <source>
        <dbReference type="EMBL" id="PMD46688.1"/>
    </source>
</evidence>
<keyword evidence="3" id="KW-0732">Signal</keyword>
<feature type="chain" id="PRO_5014211548" description="Carboxylic ester hydrolase" evidence="3">
    <location>
        <begin position="17"/>
        <end position="516"/>
    </location>
</feature>
<feature type="signal peptide" evidence="3">
    <location>
        <begin position="1"/>
        <end position="16"/>
    </location>
</feature>
<dbReference type="Proteomes" id="UP000235786">
    <property type="component" value="Unassembled WGS sequence"/>
</dbReference>
<dbReference type="EMBL" id="KZ613939">
    <property type="protein sequence ID" value="PMD46688.1"/>
    <property type="molecule type" value="Genomic_DNA"/>
</dbReference>
<evidence type="ECO:0000256" key="1">
    <source>
        <dbReference type="ARBA" id="ARBA00005964"/>
    </source>
</evidence>
<dbReference type="Gene3D" id="3.40.50.1820">
    <property type="entry name" value="alpha/beta hydrolase"/>
    <property type="match status" value="1"/>
</dbReference>
<dbReference type="InterPro" id="IPR019826">
    <property type="entry name" value="Carboxylesterase_B_AS"/>
</dbReference>
<name>A0A2J6S7F0_HYAVF</name>
<dbReference type="EC" id="3.1.1.-" evidence="3"/>
<keyword evidence="7" id="KW-1185">Reference proteome</keyword>
<dbReference type="AlphaFoldDB" id="A0A2J6S7F0"/>
<reference evidence="6 7" key="1">
    <citation type="submission" date="2016-04" db="EMBL/GenBank/DDBJ databases">
        <title>A degradative enzymes factory behind the ericoid mycorrhizal symbiosis.</title>
        <authorList>
            <consortium name="DOE Joint Genome Institute"/>
            <person name="Martino E."/>
            <person name="Morin E."/>
            <person name="Grelet G."/>
            <person name="Kuo A."/>
            <person name="Kohler A."/>
            <person name="Daghino S."/>
            <person name="Barry K."/>
            <person name="Choi C."/>
            <person name="Cichocki N."/>
            <person name="Clum A."/>
            <person name="Copeland A."/>
            <person name="Hainaut M."/>
            <person name="Haridas S."/>
            <person name="Labutti K."/>
            <person name="Lindquist E."/>
            <person name="Lipzen A."/>
            <person name="Khouja H.-R."/>
            <person name="Murat C."/>
            <person name="Ohm R."/>
            <person name="Olson A."/>
            <person name="Spatafora J."/>
            <person name="Veneault-Fourrey C."/>
            <person name="Henrissat B."/>
            <person name="Grigoriev I."/>
            <person name="Martin F."/>
            <person name="Perotto S."/>
        </authorList>
    </citation>
    <scope>NUCLEOTIDE SEQUENCE [LARGE SCALE GENOMIC DNA]</scope>
    <source>
        <strain evidence="6 7">F</strain>
    </source>
</reference>
<dbReference type="STRING" id="1149755.A0A2J6S7F0"/>
<feature type="compositionally biased region" description="Polar residues" evidence="4">
    <location>
        <begin position="499"/>
        <end position="509"/>
    </location>
</feature>
<comment type="similarity">
    <text evidence="1 3">Belongs to the type-B carboxylesterase/lipase family.</text>
</comment>
<dbReference type="Pfam" id="PF00135">
    <property type="entry name" value="COesterase"/>
    <property type="match status" value="1"/>
</dbReference>